<gene>
    <name evidence="3" type="primary">grpE</name>
    <name evidence="6" type="ORF">ACFSKW_43380</name>
</gene>
<evidence type="ECO:0000256" key="1">
    <source>
        <dbReference type="ARBA" id="ARBA00009054"/>
    </source>
</evidence>
<evidence type="ECO:0000256" key="2">
    <source>
        <dbReference type="ARBA" id="ARBA00023186"/>
    </source>
</evidence>
<dbReference type="InterPro" id="IPR009012">
    <property type="entry name" value="GrpE_head"/>
</dbReference>
<comment type="similarity">
    <text evidence="1 3 4">Belongs to the GrpE family.</text>
</comment>
<protein>
    <recommendedName>
        <fullName evidence="3">Protein GrpE</fullName>
    </recommendedName>
    <alternativeName>
        <fullName evidence="3">HSP-70 cofactor</fullName>
    </alternativeName>
</protein>
<dbReference type="HAMAP" id="MF_01151">
    <property type="entry name" value="GrpE"/>
    <property type="match status" value="1"/>
</dbReference>
<dbReference type="CDD" id="cd00446">
    <property type="entry name" value="GrpE"/>
    <property type="match status" value="1"/>
</dbReference>
<accession>A0ABW4TD91</accession>
<evidence type="ECO:0000256" key="5">
    <source>
        <dbReference type="SAM" id="Coils"/>
    </source>
</evidence>
<dbReference type="Pfam" id="PF01025">
    <property type="entry name" value="GrpE"/>
    <property type="match status" value="1"/>
</dbReference>
<keyword evidence="3" id="KW-0963">Cytoplasm</keyword>
<sequence length="166" mass="18366">MSESEHGARPAEAEQTEQADLKALIAQLEARVSELEDQRLRALAELDNVRKRATKEAEQERARVAKEWLPVLDNLDLALQHADADPSAVVEGVKVVREQALALLERLGFPRRDDTGAAFDPLRHEAVGAVARPDLPQGTVLQVVRPRYGEAERQLRPATVIVSKVD</sequence>
<comment type="function">
    <text evidence="3">Participates actively in the response to hyperosmotic and heat shock by preventing the aggregation of stress-denatured proteins, in association with DnaK and GrpE. It is the nucleotide exchange factor for DnaK and may function as a thermosensor. Unfolded proteins bind initially to DnaJ; upon interaction with the DnaJ-bound protein, DnaK hydrolyzes its bound ATP, resulting in the formation of a stable complex. GrpE releases ADP from DnaK; ATP binding to DnaK triggers the release of the substrate protein, thus completing the reaction cycle. Several rounds of ATP-dependent interactions between DnaJ, DnaK and GrpE are required for fully efficient folding.</text>
</comment>
<keyword evidence="5" id="KW-0175">Coiled coil</keyword>
<organism evidence="6 7">
    <name type="scientific">Nonomuraea mangrovi</name>
    <dbReference type="NCBI Taxonomy" id="2316207"/>
    <lineage>
        <taxon>Bacteria</taxon>
        <taxon>Bacillati</taxon>
        <taxon>Actinomycetota</taxon>
        <taxon>Actinomycetes</taxon>
        <taxon>Streptosporangiales</taxon>
        <taxon>Streptosporangiaceae</taxon>
        <taxon>Nonomuraea</taxon>
    </lineage>
</organism>
<dbReference type="RefSeq" id="WP_379580321.1">
    <property type="nucleotide sequence ID" value="NZ_JBHUFV010000062.1"/>
</dbReference>
<dbReference type="SUPFAM" id="SSF51064">
    <property type="entry name" value="Head domain of nucleotide exchange factor GrpE"/>
    <property type="match status" value="1"/>
</dbReference>
<dbReference type="PANTHER" id="PTHR21237">
    <property type="entry name" value="GRPE PROTEIN"/>
    <property type="match status" value="1"/>
</dbReference>
<keyword evidence="7" id="KW-1185">Reference proteome</keyword>
<feature type="coiled-coil region" evidence="5">
    <location>
        <begin position="11"/>
        <end position="63"/>
    </location>
</feature>
<keyword evidence="2 3" id="KW-0143">Chaperone</keyword>
<dbReference type="PRINTS" id="PR00773">
    <property type="entry name" value="GRPEPROTEIN"/>
</dbReference>
<dbReference type="InterPro" id="IPR000740">
    <property type="entry name" value="GrpE"/>
</dbReference>
<reference evidence="7" key="1">
    <citation type="journal article" date="2019" name="Int. J. Syst. Evol. Microbiol.">
        <title>The Global Catalogue of Microorganisms (GCM) 10K type strain sequencing project: providing services to taxonomists for standard genome sequencing and annotation.</title>
        <authorList>
            <consortium name="The Broad Institute Genomics Platform"/>
            <consortium name="The Broad Institute Genome Sequencing Center for Infectious Disease"/>
            <person name="Wu L."/>
            <person name="Ma J."/>
        </authorList>
    </citation>
    <scope>NUCLEOTIDE SEQUENCE [LARGE SCALE GENOMIC DNA]</scope>
    <source>
        <strain evidence="7">ICMP 6774ER</strain>
    </source>
</reference>
<dbReference type="Gene3D" id="3.90.20.20">
    <property type="match status" value="1"/>
</dbReference>
<dbReference type="PANTHER" id="PTHR21237:SF23">
    <property type="entry name" value="GRPE PROTEIN HOMOLOG, MITOCHONDRIAL"/>
    <property type="match status" value="1"/>
</dbReference>
<dbReference type="SUPFAM" id="SSF58014">
    <property type="entry name" value="Coiled-coil domain of nucleotide exchange factor GrpE"/>
    <property type="match status" value="1"/>
</dbReference>
<evidence type="ECO:0000313" key="7">
    <source>
        <dbReference type="Proteomes" id="UP001597368"/>
    </source>
</evidence>
<evidence type="ECO:0000313" key="6">
    <source>
        <dbReference type="EMBL" id="MFD1938339.1"/>
    </source>
</evidence>
<evidence type="ECO:0000256" key="3">
    <source>
        <dbReference type="HAMAP-Rule" id="MF_01151"/>
    </source>
</evidence>
<dbReference type="Proteomes" id="UP001597368">
    <property type="component" value="Unassembled WGS sequence"/>
</dbReference>
<dbReference type="EMBL" id="JBHUFV010000062">
    <property type="protein sequence ID" value="MFD1938339.1"/>
    <property type="molecule type" value="Genomic_DNA"/>
</dbReference>
<keyword evidence="3" id="KW-0346">Stress response</keyword>
<proteinExistence type="inferred from homology"/>
<dbReference type="Gene3D" id="2.30.22.10">
    <property type="entry name" value="Head domain of nucleotide exchange factor GrpE"/>
    <property type="match status" value="1"/>
</dbReference>
<name>A0ABW4TD91_9ACTN</name>
<evidence type="ECO:0000256" key="4">
    <source>
        <dbReference type="RuleBase" id="RU004478"/>
    </source>
</evidence>
<comment type="subcellular location">
    <subcellularLocation>
        <location evidence="3">Cytoplasm</location>
    </subcellularLocation>
</comment>
<dbReference type="InterPro" id="IPR013805">
    <property type="entry name" value="GrpE_CC"/>
</dbReference>
<comment type="caution">
    <text evidence="6">The sequence shown here is derived from an EMBL/GenBank/DDBJ whole genome shotgun (WGS) entry which is preliminary data.</text>
</comment>
<comment type="subunit">
    <text evidence="3">Homodimer.</text>
</comment>